<feature type="domain" description="SET" evidence="1">
    <location>
        <begin position="9"/>
        <end position="162"/>
    </location>
</feature>
<accession>A0ABR1WMZ3</accession>
<keyword evidence="3" id="KW-1185">Reference proteome</keyword>
<name>A0ABR1WMZ3_9PEZI</name>
<evidence type="ECO:0000313" key="3">
    <source>
        <dbReference type="Proteomes" id="UP001446871"/>
    </source>
</evidence>
<dbReference type="Pfam" id="PF00856">
    <property type="entry name" value="SET"/>
    <property type="match status" value="1"/>
</dbReference>
<gene>
    <name evidence="2" type="ORF">PG996_002607</name>
</gene>
<proteinExistence type="predicted"/>
<reference evidence="2 3" key="1">
    <citation type="submission" date="2023-01" db="EMBL/GenBank/DDBJ databases">
        <title>Analysis of 21 Apiospora genomes using comparative genomics revels a genus with tremendous synthesis potential of carbohydrate active enzymes and secondary metabolites.</title>
        <authorList>
            <person name="Sorensen T."/>
        </authorList>
    </citation>
    <scope>NUCLEOTIDE SEQUENCE [LARGE SCALE GENOMIC DNA]</scope>
    <source>
        <strain evidence="2 3">CBS 83171</strain>
    </source>
</reference>
<dbReference type="Proteomes" id="UP001446871">
    <property type="component" value="Unassembled WGS sequence"/>
</dbReference>
<dbReference type="PANTHER" id="PTHR47332">
    <property type="entry name" value="SET DOMAIN-CONTAINING PROTEIN 5"/>
    <property type="match status" value="1"/>
</dbReference>
<organism evidence="2 3">
    <name type="scientific">Apiospora saccharicola</name>
    <dbReference type="NCBI Taxonomy" id="335842"/>
    <lineage>
        <taxon>Eukaryota</taxon>
        <taxon>Fungi</taxon>
        <taxon>Dikarya</taxon>
        <taxon>Ascomycota</taxon>
        <taxon>Pezizomycotina</taxon>
        <taxon>Sordariomycetes</taxon>
        <taxon>Xylariomycetidae</taxon>
        <taxon>Amphisphaeriales</taxon>
        <taxon>Apiosporaceae</taxon>
        <taxon>Apiospora</taxon>
    </lineage>
</organism>
<comment type="caution">
    <text evidence="2">The sequence shown here is derived from an EMBL/GenBank/DDBJ whole genome shotgun (WGS) entry which is preliminary data.</text>
</comment>
<dbReference type="InterPro" id="IPR053185">
    <property type="entry name" value="SET_domain_protein"/>
</dbReference>
<dbReference type="PROSITE" id="PS50280">
    <property type="entry name" value="SET"/>
    <property type="match status" value="1"/>
</dbReference>
<dbReference type="SUPFAM" id="SSF82199">
    <property type="entry name" value="SET domain"/>
    <property type="match status" value="1"/>
</dbReference>
<protein>
    <submittedName>
        <fullName evidence="2">SET domain-containing protein</fullName>
    </submittedName>
</protein>
<dbReference type="EMBL" id="JAQQWM010000001">
    <property type="protein sequence ID" value="KAK8083826.1"/>
    <property type="molecule type" value="Genomic_DNA"/>
</dbReference>
<dbReference type="InterPro" id="IPR001214">
    <property type="entry name" value="SET_dom"/>
</dbReference>
<dbReference type="PANTHER" id="PTHR47332:SF4">
    <property type="entry name" value="SET DOMAIN-CONTAINING PROTEIN 5"/>
    <property type="match status" value="1"/>
</dbReference>
<dbReference type="SMART" id="SM00317">
    <property type="entry name" value="SET"/>
    <property type="match status" value="1"/>
</dbReference>
<dbReference type="Gene3D" id="2.170.270.10">
    <property type="entry name" value="SET domain"/>
    <property type="match status" value="1"/>
</dbReference>
<evidence type="ECO:0000313" key="2">
    <source>
        <dbReference type="EMBL" id="KAK8083826.1"/>
    </source>
</evidence>
<sequence>MSHPVNDNVSIRLCGSPERGLGLFASRRISQGLKILSEEPFLVDESRQDMVGGIAQEFPALPLHVQALFTRLYAGPSDLVPVLNAGPDRDQRSVAIPRLQRIVELNSVEGAGTGCFLSPAVSTVNHDCIPNAFVYYNYESGLVALHALRVIEPNEEVTVDYLQDSIYLDSDERQDRLVD</sequence>
<dbReference type="InterPro" id="IPR046341">
    <property type="entry name" value="SET_dom_sf"/>
</dbReference>
<evidence type="ECO:0000259" key="1">
    <source>
        <dbReference type="PROSITE" id="PS50280"/>
    </source>
</evidence>